<keyword evidence="1" id="KW-0540">Nuclease</keyword>
<evidence type="ECO:0000313" key="2">
    <source>
        <dbReference type="Proteomes" id="UP000321062"/>
    </source>
</evidence>
<dbReference type="AlphaFoldDB" id="A0A5B9DJC2"/>
<dbReference type="InterPro" id="IPR024173">
    <property type="entry name" value="Pesterase_MJ0037-like"/>
</dbReference>
<keyword evidence="1" id="KW-0378">Hydrolase</keyword>
<dbReference type="PIRSF" id="PIRSF000887">
    <property type="entry name" value="Pesterase_MJ0037"/>
    <property type="match status" value="1"/>
</dbReference>
<dbReference type="NCBIfam" id="TIGR04123">
    <property type="entry name" value="P_estr_lig_assc"/>
    <property type="match status" value="1"/>
</dbReference>
<protein>
    <submittedName>
        <fullName evidence="1">Ligase-associated DNA damage response endonuclease PdeM</fullName>
        <ecNumber evidence="1">3.1.-.-</ecNumber>
    </submittedName>
</protein>
<keyword evidence="1" id="KW-0255">Endonuclease</keyword>
<dbReference type="Proteomes" id="UP000321062">
    <property type="component" value="Chromosome"/>
</dbReference>
<evidence type="ECO:0000313" key="1">
    <source>
        <dbReference type="EMBL" id="QEE19391.1"/>
    </source>
</evidence>
<proteinExistence type="predicted"/>
<keyword evidence="2" id="KW-1185">Reference proteome</keyword>
<dbReference type="KEGG" id="yti:FNA67_04030"/>
<dbReference type="GO" id="GO:0004519">
    <property type="term" value="F:endonuclease activity"/>
    <property type="evidence" value="ECO:0007669"/>
    <property type="project" value="UniProtKB-KW"/>
</dbReference>
<accession>A0A5B9DJC2</accession>
<dbReference type="PANTHER" id="PTHR39323:SF1">
    <property type="entry name" value="BLR1149 PROTEIN"/>
    <property type="match status" value="1"/>
</dbReference>
<keyword evidence="1" id="KW-0436">Ligase</keyword>
<dbReference type="SUPFAM" id="SSF56300">
    <property type="entry name" value="Metallo-dependent phosphatases"/>
    <property type="match status" value="1"/>
</dbReference>
<dbReference type="InterPro" id="IPR026336">
    <property type="entry name" value="PdeM-like"/>
</dbReference>
<dbReference type="EMBL" id="CP041690">
    <property type="protein sequence ID" value="QEE19391.1"/>
    <property type="molecule type" value="Genomic_DNA"/>
</dbReference>
<gene>
    <name evidence="1" type="primary">pdeM</name>
    <name evidence="1" type="ORF">FNA67_04030</name>
</gene>
<dbReference type="OrthoDB" id="9795838at2"/>
<sequence>MDERGLGQVTSLGALRSDDREEAETAFLRFGGHIFELLPSGAAYWRAERALLVADLHLEKMSSFARTGQLLPPYDTGVTLARLEADLERTGAQTVIALGDSFHRDEGTRSLLDADRARLHDLTQRASWLWLSGNHDPSPHGLGGLCLAQLERQGLVLTHEPVRGANGLIAGHLHPAARVMINGRSVRRPCFVHDGRILLLPAYGATTGSINILGPAFAGLFRREALEVTMLGRDRLYPVSPRRLING</sequence>
<name>A0A5B9DJC2_9HYPH</name>
<dbReference type="EC" id="3.1.-.-" evidence="1"/>
<dbReference type="GO" id="GO:0016874">
    <property type="term" value="F:ligase activity"/>
    <property type="evidence" value="ECO:0007669"/>
    <property type="project" value="UniProtKB-KW"/>
</dbReference>
<organism evidence="1 2">
    <name type="scientific">Paradevosia tibetensis</name>
    <dbReference type="NCBI Taxonomy" id="1447062"/>
    <lineage>
        <taxon>Bacteria</taxon>
        <taxon>Pseudomonadati</taxon>
        <taxon>Pseudomonadota</taxon>
        <taxon>Alphaproteobacteria</taxon>
        <taxon>Hyphomicrobiales</taxon>
        <taxon>Devosiaceae</taxon>
        <taxon>Paradevosia</taxon>
    </lineage>
</organism>
<dbReference type="GO" id="GO:0016787">
    <property type="term" value="F:hydrolase activity"/>
    <property type="evidence" value="ECO:0007669"/>
    <property type="project" value="UniProtKB-KW"/>
</dbReference>
<dbReference type="PANTHER" id="PTHR39323">
    <property type="entry name" value="BLR1149 PROTEIN"/>
    <property type="match status" value="1"/>
</dbReference>
<reference evidence="1 2" key="1">
    <citation type="journal article" date="2015" name="Int. J. Syst. Evol. Microbiol.">
        <title>Youhaiella tibetensis gen. nov., sp. nov., isolated from subsurface sediment.</title>
        <authorList>
            <person name="Wang Y.X."/>
            <person name="Huang F.Q."/>
            <person name="Nogi Y."/>
            <person name="Pang S.J."/>
            <person name="Wang P.K."/>
            <person name="Lv J."/>
        </authorList>
    </citation>
    <scope>NUCLEOTIDE SEQUENCE [LARGE SCALE GENOMIC DNA]</scope>
    <source>
        <strain evidence="2">fig4</strain>
    </source>
</reference>
<dbReference type="InterPro" id="IPR029052">
    <property type="entry name" value="Metallo-depent_PP-like"/>
</dbReference>